<dbReference type="InterPro" id="IPR000873">
    <property type="entry name" value="AMP-dep_synth/lig_dom"/>
</dbReference>
<reference evidence="3 4" key="2">
    <citation type="submission" date="2023-10" db="EMBL/GenBank/DDBJ databases">
        <authorList>
            <person name="Han X.F."/>
        </authorList>
    </citation>
    <scope>NUCLEOTIDE SEQUENCE [LARGE SCALE GENOMIC DNA]</scope>
    <source>
        <strain evidence="3 4">KCTC 39840</strain>
    </source>
</reference>
<organism evidence="3 4">
    <name type="scientific">Conexibacter stalactiti</name>
    <dbReference type="NCBI Taxonomy" id="1940611"/>
    <lineage>
        <taxon>Bacteria</taxon>
        <taxon>Bacillati</taxon>
        <taxon>Actinomycetota</taxon>
        <taxon>Thermoleophilia</taxon>
        <taxon>Solirubrobacterales</taxon>
        <taxon>Conexibacteraceae</taxon>
        <taxon>Conexibacter</taxon>
    </lineage>
</organism>
<dbReference type="InterPro" id="IPR045851">
    <property type="entry name" value="AMP-bd_C_sf"/>
</dbReference>
<feature type="domain" description="AMP-dependent synthetase/ligase" evidence="1">
    <location>
        <begin position="11"/>
        <end position="372"/>
    </location>
</feature>
<name>A0ABU4HNJ2_9ACTN</name>
<reference evidence="4" key="1">
    <citation type="submission" date="2023-07" db="EMBL/GenBank/DDBJ databases">
        <title>Conexibacter stalactiti sp. nov., isolated from stalactites in a lava cave and emended description of the genus Conexibacter.</title>
        <authorList>
            <person name="Lee S.D."/>
        </authorList>
    </citation>
    <scope>NUCLEOTIDE SEQUENCE [LARGE SCALE GENOMIC DNA]</scope>
    <source>
        <strain evidence="4">KCTC 39840</strain>
    </source>
</reference>
<protein>
    <submittedName>
        <fullName evidence="3">AMP-binding protein</fullName>
    </submittedName>
</protein>
<dbReference type="Gene3D" id="3.40.50.12780">
    <property type="entry name" value="N-terminal domain of ligase-like"/>
    <property type="match status" value="1"/>
</dbReference>
<proteinExistence type="predicted"/>
<evidence type="ECO:0000313" key="3">
    <source>
        <dbReference type="EMBL" id="MDW5594871.1"/>
    </source>
</evidence>
<evidence type="ECO:0000259" key="2">
    <source>
        <dbReference type="Pfam" id="PF13193"/>
    </source>
</evidence>
<dbReference type="Pfam" id="PF13193">
    <property type="entry name" value="AMP-binding_C"/>
    <property type="match status" value="1"/>
</dbReference>
<dbReference type="InterPro" id="IPR020845">
    <property type="entry name" value="AMP-binding_CS"/>
</dbReference>
<evidence type="ECO:0000259" key="1">
    <source>
        <dbReference type="Pfam" id="PF00501"/>
    </source>
</evidence>
<dbReference type="RefSeq" id="WP_318597204.1">
    <property type="nucleotide sequence ID" value="NZ_JAWSTH010000023.1"/>
</dbReference>
<accession>A0ABU4HNJ2</accession>
<dbReference type="PANTHER" id="PTHR43767">
    <property type="entry name" value="LONG-CHAIN-FATTY-ACID--COA LIGASE"/>
    <property type="match status" value="1"/>
</dbReference>
<evidence type="ECO:0000313" key="4">
    <source>
        <dbReference type="Proteomes" id="UP001284601"/>
    </source>
</evidence>
<comment type="caution">
    <text evidence="3">The sequence shown here is derived from an EMBL/GenBank/DDBJ whole genome shotgun (WGS) entry which is preliminary data.</text>
</comment>
<keyword evidence="4" id="KW-1185">Reference proteome</keyword>
<dbReference type="InterPro" id="IPR025110">
    <property type="entry name" value="AMP-bd_C"/>
</dbReference>
<dbReference type="InterPro" id="IPR050237">
    <property type="entry name" value="ATP-dep_AMP-bd_enzyme"/>
</dbReference>
<feature type="domain" description="AMP-binding enzyme C-terminal" evidence="2">
    <location>
        <begin position="422"/>
        <end position="497"/>
    </location>
</feature>
<dbReference type="Gene3D" id="3.30.300.30">
    <property type="match status" value="1"/>
</dbReference>
<dbReference type="Pfam" id="PF00501">
    <property type="entry name" value="AMP-binding"/>
    <property type="match status" value="1"/>
</dbReference>
<dbReference type="EMBL" id="JAWSTH010000023">
    <property type="protein sequence ID" value="MDW5594871.1"/>
    <property type="molecule type" value="Genomic_DNA"/>
</dbReference>
<dbReference type="PANTHER" id="PTHR43767:SF1">
    <property type="entry name" value="NONRIBOSOMAL PEPTIDE SYNTHASE PES1 (EUROFUNG)-RELATED"/>
    <property type="match status" value="1"/>
</dbReference>
<dbReference type="InterPro" id="IPR042099">
    <property type="entry name" value="ANL_N_sf"/>
</dbReference>
<gene>
    <name evidence="3" type="ORF">R7226_11010</name>
</gene>
<dbReference type="Proteomes" id="UP001284601">
    <property type="component" value="Unassembled WGS sequence"/>
</dbReference>
<dbReference type="PROSITE" id="PS00455">
    <property type="entry name" value="AMP_BINDING"/>
    <property type="match status" value="1"/>
</dbReference>
<sequence>MPTANLARHLRRQVIRRASQEALVDGELRLTYRQLDAAVDHHARALTSAGIEPGDVVGIVARNHATYVLELYALARIGAIMLPLNWRLHARELGWIVEHSGLTTLIVDAEFEEKARAVQSLGAMRTTITHAASAPGHWHALGALLEATADGAPVADAETGLDDPQRILYTSGTTSHPKGVIHTNGNVTHNILGQLLELELSASDRTLVSAPLFHVSGLEAPGHTILAAGGTMVLTPTYAGREIVALAARERITGMVLAAQILLDILDMPDLGDYDLSALRFVIFAGVPPVVRRRFQEAFPHVRSIDTFGMTELTNGACYLDAAHSRSKLGSQGTPFPLMDIRVVDPSTGAELPPGEVGEIVVRGPKVSPGYWRDPEATARAWRDGWFHSGDMASIDADGFLWFADRKGDMIKSGGENVASAEIERVIADHPAVAEVAVVAVPDPKWDEVPKAFVLLRADAELSEAELLRHCGAQLARFKLPKQVAFVTALPRNDSGKVLKRVLRADERTEAAAAPHDAGAHEAAA</sequence>
<dbReference type="SUPFAM" id="SSF56801">
    <property type="entry name" value="Acetyl-CoA synthetase-like"/>
    <property type="match status" value="1"/>
</dbReference>